<protein>
    <submittedName>
        <fullName evidence="1">Uncharacterized protein</fullName>
    </submittedName>
</protein>
<organism evidence="1 2">
    <name type="scientific">Algoriphagus iocasae</name>
    <dbReference type="NCBI Taxonomy" id="1836499"/>
    <lineage>
        <taxon>Bacteria</taxon>
        <taxon>Pseudomonadati</taxon>
        <taxon>Bacteroidota</taxon>
        <taxon>Cytophagia</taxon>
        <taxon>Cytophagales</taxon>
        <taxon>Cyclobacteriaceae</taxon>
        <taxon>Algoriphagus</taxon>
    </lineage>
</organism>
<dbReference type="Proteomes" id="UP000588604">
    <property type="component" value="Unassembled WGS sequence"/>
</dbReference>
<dbReference type="EMBL" id="JACIJO010000002">
    <property type="protein sequence ID" value="MBB6326307.1"/>
    <property type="molecule type" value="Genomic_DNA"/>
</dbReference>
<accession>A0A841MLE8</accession>
<name>A0A841MLE8_9BACT</name>
<gene>
    <name evidence="1" type="ORF">FHS59_001935</name>
</gene>
<dbReference type="AlphaFoldDB" id="A0A841MLE8"/>
<evidence type="ECO:0000313" key="1">
    <source>
        <dbReference type="EMBL" id="MBB6326307.1"/>
    </source>
</evidence>
<keyword evidence="2" id="KW-1185">Reference proteome</keyword>
<dbReference type="RefSeq" id="WP_184494923.1">
    <property type="nucleotide sequence ID" value="NZ_JACIJO010000002.1"/>
</dbReference>
<reference evidence="1 2" key="1">
    <citation type="submission" date="2020-08" db="EMBL/GenBank/DDBJ databases">
        <title>Genomic Encyclopedia of Type Strains, Phase IV (KMG-IV): sequencing the most valuable type-strain genomes for metagenomic binning, comparative biology and taxonomic classification.</title>
        <authorList>
            <person name="Goeker M."/>
        </authorList>
    </citation>
    <scope>NUCLEOTIDE SEQUENCE [LARGE SCALE GENOMIC DNA]</scope>
    <source>
        <strain evidence="1 2">DSM 102044</strain>
    </source>
</reference>
<evidence type="ECO:0000313" key="2">
    <source>
        <dbReference type="Proteomes" id="UP000588604"/>
    </source>
</evidence>
<proteinExistence type="predicted"/>
<sequence length="459" mass="54150">MHTIGQLLESCSINEKNLLLQYISIKNSPSSKKYRLLKLMIKNPELKDPEFASIIYDSSEHSAYSQLKKRLTEELISHISLIKKSSFQKENCKRMQVIELLQKGQHFLHLDLQKEGVKYLKKALELAGRQGYTDLVLCIHETARTAGVAEPLNYDELFRLKNALCKQLELTLNNSKVEPEQNKANLISLKKSVLQTESNNEVLNLLEKSEMYLEQNSLKKASIAIQDAESILYSYPSIHQPEIVWRLNLTQQSVLLKYGAYEELINNCQKTLQIKGIPDHVKVEVYKNEWFAAFYLGYNELAKKILLKLAQYRTQLNQNIWHYYESYLLFQEGKFQESLHLNHDCQRLLKSNTDYFLGSKLFEMMILIERNEWDWLEFKLENFRKTLYATKSKTKNRIQSFFHCLQHLQKLTDSSRSMELKKFRHYQLLTSENESFSWQPGTFELIPYHQWIEKLLKVN</sequence>
<comment type="caution">
    <text evidence="1">The sequence shown here is derived from an EMBL/GenBank/DDBJ whole genome shotgun (WGS) entry which is preliminary data.</text>
</comment>